<dbReference type="InterPro" id="IPR003325">
    <property type="entry name" value="TerD"/>
</dbReference>
<evidence type="ECO:0000259" key="3">
    <source>
        <dbReference type="Pfam" id="PF02342"/>
    </source>
</evidence>
<dbReference type="EMBL" id="JAGGLB010000019">
    <property type="protein sequence ID" value="MBP1993492.1"/>
    <property type="molecule type" value="Genomic_DNA"/>
</dbReference>
<dbReference type="PANTHER" id="PTHR32097:SF4">
    <property type="entry name" value="GENERAL STRESS PROTEIN 16U"/>
    <property type="match status" value="1"/>
</dbReference>
<dbReference type="PIRSF" id="PIRSF037118">
    <property type="entry name" value="Tellurite_resistance_TerA"/>
    <property type="match status" value="1"/>
</dbReference>
<keyword evidence="5" id="KW-1185">Reference proteome</keyword>
<feature type="compositionally biased region" description="Pro residues" evidence="2">
    <location>
        <begin position="223"/>
        <end position="232"/>
    </location>
</feature>
<dbReference type="CDD" id="cd06974">
    <property type="entry name" value="TerD_like"/>
    <property type="match status" value="2"/>
</dbReference>
<gene>
    <name evidence="4" type="ORF">J2Z66_005114</name>
</gene>
<proteinExistence type="inferred from homology"/>
<feature type="region of interest" description="Disordered" evidence="2">
    <location>
        <begin position="185"/>
        <end position="240"/>
    </location>
</feature>
<feature type="domain" description="TerD" evidence="3">
    <location>
        <begin position="1"/>
        <end position="178"/>
    </location>
</feature>
<protein>
    <submittedName>
        <fullName evidence="4">Tellurite resistance protein TerA</fullName>
    </submittedName>
</protein>
<organism evidence="4 5">
    <name type="scientific">Paenibacillus eucommiae</name>
    <dbReference type="NCBI Taxonomy" id="1355755"/>
    <lineage>
        <taxon>Bacteria</taxon>
        <taxon>Bacillati</taxon>
        <taxon>Bacillota</taxon>
        <taxon>Bacilli</taxon>
        <taxon>Bacillales</taxon>
        <taxon>Paenibacillaceae</taxon>
        <taxon>Paenibacillus</taxon>
    </lineage>
</organism>
<reference evidence="4 5" key="1">
    <citation type="submission" date="2021-03" db="EMBL/GenBank/DDBJ databases">
        <title>Genomic Encyclopedia of Type Strains, Phase IV (KMG-IV): sequencing the most valuable type-strain genomes for metagenomic binning, comparative biology and taxonomic classification.</title>
        <authorList>
            <person name="Goeker M."/>
        </authorList>
    </citation>
    <scope>NUCLEOTIDE SEQUENCE [LARGE SCALE GENOMIC DNA]</scope>
    <source>
        <strain evidence="4 5">DSM 26048</strain>
    </source>
</reference>
<dbReference type="PANTHER" id="PTHR32097">
    <property type="entry name" value="CAMP-BINDING PROTEIN 1-RELATED"/>
    <property type="match status" value="1"/>
</dbReference>
<evidence type="ECO:0000313" key="5">
    <source>
        <dbReference type="Proteomes" id="UP001519287"/>
    </source>
</evidence>
<sequence length="439" mass="47487">MTVALIKGQKTDLTKTNPGLSQLVIGLGWSAPAQVELDTSAFLLGANGKVANDDNLIFYNNPNKGFINYMDKPAASTDKKQFAVQLSAVPANIEKIAVTLTIYDGEKLKQQFSQVTDAYLRIVHSGTGQEIVRYDLGNQFSVETAIVVGELYRYNGEWKFSAIGSGFSGGLKALCGNFGIEVKDEPASEPVPQPPKIEPAPVPQPPTPIVIPPRPATTSSAPPAAPVVPASPQPSAKPVSLSKIELKKKGEKINLEKKAGGSLGEILINLNWNQKSKPSGFFSRNKGIDLDLACLYELKNGEKGVVQALGDKFGSLNRAPYISLDGDDRTGSVKTGENIRINGNKLSEIERVLIFTFIYEGATNWAEADGVVSIKHEGGPDIEVRLNEHDNRKGLCAIALIKNSNNETFSIERLVQFFSGHPDLDKAFNWGLRWVAGSK</sequence>
<dbReference type="Gene3D" id="2.60.60.30">
    <property type="entry name" value="sav2460 like domains"/>
    <property type="match status" value="2"/>
</dbReference>
<accession>A0ABS4J0X8</accession>
<dbReference type="InterPro" id="IPR017115">
    <property type="entry name" value="Tellurite_resistance_TerA"/>
</dbReference>
<dbReference type="InterPro" id="IPR051324">
    <property type="entry name" value="Stress/Tellurium_Resist"/>
</dbReference>
<evidence type="ECO:0000256" key="2">
    <source>
        <dbReference type="SAM" id="MobiDB-lite"/>
    </source>
</evidence>
<dbReference type="Pfam" id="PF02342">
    <property type="entry name" value="TerD"/>
    <property type="match status" value="1"/>
</dbReference>
<dbReference type="Proteomes" id="UP001519287">
    <property type="component" value="Unassembled WGS sequence"/>
</dbReference>
<comment type="similarity">
    <text evidence="1">Belongs to the CAPAB/TerDEXZ family.</text>
</comment>
<feature type="compositionally biased region" description="Pro residues" evidence="2">
    <location>
        <begin position="189"/>
        <end position="215"/>
    </location>
</feature>
<evidence type="ECO:0000313" key="4">
    <source>
        <dbReference type="EMBL" id="MBP1993492.1"/>
    </source>
</evidence>
<evidence type="ECO:0000256" key="1">
    <source>
        <dbReference type="ARBA" id="ARBA00008775"/>
    </source>
</evidence>
<dbReference type="RefSeq" id="WP_209975375.1">
    <property type="nucleotide sequence ID" value="NZ_JAGGLB010000019.1"/>
</dbReference>
<name>A0ABS4J0X8_9BACL</name>
<comment type="caution">
    <text evidence="4">The sequence shown here is derived from an EMBL/GenBank/DDBJ whole genome shotgun (WGS) entry which is preliminary data.</text>
</comment>